<dbReference type="InterPro" id="IPR050275">
    <property type="entry name" value="PGM_Phosphatase"/>
</dbReference>
<evidence type="ECO:0000313" key="4">
    <source>
        <dbReference type="Proteomes" id="UP000190188"/>
    </source>
</evidence>
<dbReference type="Gene3D" id="3.40.50.1240">
    <property type="entry name" value="Phosphoglycerate mutase-like"/>
    <property type="match status" value="1"/>
</dbReference>
<comment type="caution">
    <text evidence="3">The sequence shown here is derived from an EMBL/GenBank/DDBJ whole genome shotgun (WGS) entry which is preliminary data.</text>
</comment>
<dbReference type="GO" id="GO:0016791">
    <property type="term" value="F:phosphatase activity"/>
    <property type="evidence" value="ECO:0007669"/>
    <property type="project" value="TreeGrafter"/>
</dbReference>
<dbReference type="PANTHER" id="PTHR48100:SF1">
    <property type="entry name" value="HISTIDINE PHOSPHATASE FAMILY PROTEIN-RELATED"/>
    <property type="match status" value="1"/>
</dbReference>
<evidence type="ECO:0000256" key="2">
    <source>
        <dbReference type="PIRSR" id="PIRSR613078-2"/>
    </source>
</evidence>
<feature type="binding site" evidence="2">
    <location>
        <begin position="8"/>
        <end position="15"/>
    </location>
    <ligand>
        <name>substrate</name>
    </ligand>
</feature>
<dbReference type="SMART" id="SM00855">
    <property type="entry name" value="PGAM"/>
    <property type="match status" value="1"/>
</dbReference>
<gene>
    <name evidence="3" type="ORF">BVG16_15030</name>
</gene>
<dbReference type="STRING" id="1324314.BVG16_15030"/>
<feature type="active site" description="Proton donor/acceptor" evidence="1">
    <location>
        <position position="83"/>
    </location>
</feature>
<proteinExistence type="predicted"/>
<dbReference type="Pfam" id="PF00300">
    <property type="entry name" value="His_Phos_1"/>
    <property type="match status" value="1"/>
</dbReference>
<evidence type="ECO:0000313" key="3">
    <source>
        <dbReference type="EMBL" id="OPA77745.1"/>
    </source>
</evidence>
<accession>A0A1T2XD30</accession>
<organism evidence="3 4">
    <name type="scientific">Paenibacillus selenitireducens</name>
    <dbReference type="NCBI Taxonomy" id="1324314"/>
    <lineage>
        <taxon>Bacteria</taxon>
        <taxon>Bacillati</taxon>
        <taxon>Bacillota</taxon>
        <taxon>Bacilli</taxon>
        <taxon>Bacillales</taxon>
        <taxon>Paenibacillaceae</taxon>
        <taxon>Paenibacillus</taxon>
    </lineage>
</organism>
<reference evidence="3 4" key="1">
    <citation type="submission" date="2017-01" db="EMBL/GenBank/DDBJ databases">
        <title>Genome analysis of Paenibacillus selenitrireducens ES3-24.</title>
        <authorList>
            <person name="Xu D."/>
            <person name="Yao R."/>
            <person name="Zheng S."/>
        </authorList>
    </citation>
    <scope>NUCLEOTIDE SEQUENCE [LARGE SCALE GENOMIC DNA]</scope>
    <source>
        <strain evidence="3 4">ES3-24</strain>
    </source>
</reference>
<dbReference type="InterPro" id="IPR029033">
    <property type="entry name" value="His_PPase_superfam"/>
</dbReference>
<dbReference type="OrthoDB" id="9782128at2"/>
<feature type="active site" description="Tele-phosphohistidine intermediate" evidence="1">
    <location>
        <position position="9"/>
    </location>
</feature>
<dbReference type="EMBL" id="MSZX01000005">
    <property type="protein sequence ID" value="OPA77745.1"/>
    <property type="molecule type" value="Genomic_DNA"/>
</dbReference>
<feature type="binding site" evidence="2">
    <location>
        <position position="58"/>
    </location>
    <ligand>
        <name>substrate</name>
    </ligand>
</feature>
<dbReference type="PANTHER" id="PTHR48100">
    <property type="entry name" value="BROAD-SPECIFICITY PHOSPHATASE YOR283W-RELATED"/>
    <property type="match status" value="1"/>
</dbReference>
<name>A0A1T2XD30_9BACL</name>
<dbReference type="AlphaFoldDB" id="A0A1T2XD30"/>
<evidence type="ECO:0000256" key="1">
    <source>
        <dbReference type="PIRSR" id="PIRSR613078-1"/>
    </source>
</evidence>
<dbReference type="GO" id="GO:0005737">
    <property type="term" value="C:cytoplasm"/>
    <property type="evidence" value="ECO:0007669"/>
    <property type="project" value="TreeGrafter"/>
</dbReference>
<dbReference type="CDD" id="cd07067">
    <property type="entry name" value="HP_PGM_like"/>
    <property type="match status" value="1"/>
</dbReference>
<dbReference type="Proteomes" id="UP000190188">
    <property type="component" value="Unassembled WGS sequence"/>
</dbReference>
<protein>
    <submittedName>
        <fullName evidence="3">Histidine phosphatase family protein</fullName>
    </submittedName>
</protein>
<sequence>MSMIGIIRHGITPWNQEGRFQGHRDVPLAEEGILQAQALARRLNTEPWDVIVSSDLMRAKQTAEIVAEQLGIETVLVDERLREISGGLLDGTTESERVAKWGNDWYNMELGLESEASCRNRGSACLEELADRYAGKRVLVVSHGTLLGYTLNGLLPKDEERGHLLNTSLTKLIKKNDGWACELYNCTKHLDA</sequence>
<dbReference type="InterPro" id="IPR013078">
    <property type="entry name" value="His_Pase_superF_clade-1"/>
</dbReference>
<keyword evidence="4" id="KW-1185">Reference proteome</keyword>
<dbReference type="SUPFAM" id="SSF53254">
    <property type="entry name" value="Phosphoglycerate mutase-like"/>
    <property type="match status" value="1"/>
</dbReference>